<keyword evidence="3 5" id="KW-1133">Transmembrane helix</keyword>
<dbReference type="EMBL" id="MFQN01000004">
    <property type="protein sequence ID" value="OGH75670.1"/>
    <property type="molecule type" value="Genomic_DNA"/>
</dbReference>
<dbReference type="GO" id="GO:0016020">
    <property type="term" value="C:membrane"/>
    <property type="evidence" value="ECO:0007669"/>
    <property type="project" value="UniProtKB-SubCell"/>
</dbReference>
<feature type="transmembrane region" description="Helical" evidence="5">
    <location>
        <begin position="73"/>
        <end position="92"/>
    </location>
</feature>
<dbReference type="Pfam" id="PF07681">
    <property type="entry name" value="DoxX"/>
    <property type="match status" value="1"/>
</dbReference>
<comment type="subcellular location">
    <subcellularLocation>
        <location evidence="1">Membrane</location>
        <topology evidence="1">Multi-pass membrane protein</topology>
    </subcellularLocation>
</comment>
<evidence type="ECO:0000313" key="6">
    <source>
        <dbReference type="EMBL" id="OGH75670.1"/>
    </source>
</evidence>
<keyword evidence="4 5" id="KW-0472">Membrane</keyword>
<evidence type="ECO:0000256" key="4">
    <source>
        <dbReference type="ARBA" id="ARBA00023136"/>
    </source>
</evidence>
<keyword evidence="2 5" id="KW-0812">Transmembrane</keyword>
<feature type="transmembrane region" description="Helical" evidence="5">
    <location>
        <begin position="7"/>
        <end position="25"/>
    </location>
</feature>
<dbReference type="STRING" id="1798692.A3G00_04225"/>
<feature type="transmembrane region" description="Helical" evidence="5">
    <location>
        <begin position="45"/>
        <end position="66"/>
    </location>
</feature>
<dbReference type="InterPro" id="IPR032808">
    <property type="entry name" value="DoxX"/>
</dbReference>
<accession>A0A1F6MW00</accession>
<feature type="transmembrane region" description="Helical" evidence="5">
    <location>
        <begin position="98"/>
        <end position="118"/>
    </location>
</feature>
<reference evidence="6 7" key="1">
    <citation type="journal article" date="2016" name="Nat. Commun.">
        <title>Thousands of microbial genomes shed light on interconnected biogeochemical processes in an aquifer system.</title>
        <authorList>
            <person name="Anantharaman K."/>
            <person name="Brown C.T."/>
            <person name="Hug L.A."/>
            <person name="Sharon I."/>
            <person name="Castelle C.J."/>
            <person name="Probst A.J."/>
            <person name="Thomas B.C."/>
            <person name="Singh A."/>
            <person name="Wilkins M.J."/>
            <person name="Karaoz U."/>
            <person name="Brodie E.L."/>
            <person name="Williams K.H."/>
            <person name="Hubbard S.S."/>
            <person name="Banfield J.F."/>
        </authorList>
    </citation>
    <scope>NUCLEOTIDE SEQUENCE [LARGE SCALE GENOMIC DNA]</scope>
</reference>
<evidence type="ECO:0000256" key="5">
    <source>
        <dbReference type="SAM" id="Phobius"/>
    </source>
</evidence>
<organism evidence="6 7">
    <name type="scientific">Candidatus Magasanikbacteria bacterium RIFCSPLOWO2_12_FULL_43_12</name>
    <dbReference type="NCBI Taxonomy" id="1798692"/>
    <lineage>
        <taxon>Bacteria</taxon>
        <taxon>Candidatus Magasanikiibacteriota</taxon>
    </lineage>
</organism>
<evidence type="ECO:0000313" key="7">
    <source>
        <dbReference type="Proteomes" id="UP000178347"/>
    </source>
</evidence>
<gene>
    <name evidence="6" type="ORF">A3G00_04225</name>
</gene>
<evidence type="ECO:0000256" key="1">
    <source>
        <dbReference type="ARBA" id="ARBA00004141"/>
    </source>
</evidence>
<sequence>MNKTSFHILRVGLAITFLWVGVLILKNPEAWGGYLQPWANELLLVPIEQAMIGAAILDIVIGVFLLADIFTWLAALVGAVHLIIVLAVSGISDITVRDIGLLAAALAIFVDSLPQAIINRINFLKK</sequence>
<evidence type="ECO:0008006" key="8">
    <source>
        <dbReference type="Google" id="ProtNLM"/>
    </source>
</evidence>
<dbReference type="AlphaFoldDB" id="A0A1F6MW00"/>
<evidence type="ECO:0000256" key="2">
    <source>
        <dbReference type="ARBA" id="ARBA00022692"/>
    </source>
</evidence>
<dbReference type="Proteomes" id="UP000178347">
    <property type="component" value="Unassembled WGS sequence"/>
</dbReference>
<evidence type="ECO:0000256" key="3">
    <source>
        <dbReference type="ARBA" id="ARBA00022989"/>
    </source>
</evidence>
<protein>
    <recommendedName>
        <fullName evidence="8">DoxX family protein</fullName>
    </recommendedName>
</protein>
<proteinExistence type="predicted"/>
<name>A0A1F6MW00_9BACT</name>
<comment type="caution">
    <text evidence="6">The sequence shown here is derived from an EMBL/GenBank/DDBJ whole genome shotgun (WGS) entry which is preliminary data.</text>
</comment>